<reference evidence="2 3" key="1">
    <citation type="submission" date="2019-03" db="EMBL/GenBank/DDBJ databases">
        <title>Genomic Encyclopedia of Type Strains, Phase IV (KMG-IV): sequencing the most valuable type-strain genomes for metagenomic binning, comparative biology and taxonomic classification.</title>
        <authorList>
            <person name="Goeker M."/>
        </authorList>
    </citation>
    <scope>NUCLEOTIDE SEQUENCE [LARGE SCALE GENOMIC DNA]</scope>
    <source>
        <strain evidence="2 3">DSM 103792</strain>
    </source>
</reference>
<keyword evidence="3" id="KW-1185">Reference proteome</keyword>
<comment type="caution">
    <text evidence="2">The sequence shown here is derived from an EMBL/GenBank/DDBJ whole genome shotgun (WGS) entry which is preliminary data.</text>
</comment>
<protein>
    <submittedName>
        <fullName evidence="2">Uncharacterized protein</fullName>
    </submittedName>
</protein>
<proteinExistence type="predicted"/>
<evidence type="ECO:0000313" key="2">
    <source>
        <dbReference type="EMBL" id="TDQ50597.1"/>
    </source>
</evidence>
<feature type="signal peptide" evidence="1">
    <location>
        <begin position="1"/>
        <end position="20"/>
    </location>
</feature>
<dbReference type="EMBL" id="SNYM01000002">
    <property type="protein sequence ID" value="TDQ50597.1"/>
    <property type="molecule type" value="Genomic_DNA"/>
</dbReference>
<evidence type="ECO:0000313" key="3">
    <source>
        <dbReference type="Proteomes" id="UP000295375"/>
    </source>
</evidence>
<keyword evidence="1" id="KW-0732">Signal</keyword>
<name>A0A4V3D878_9GAMM</name>
<feature type="chain" id="PRO_5020192057" evidence="1">
    <location>
        <begin position="21"/>
        <end position="63"/>
    </location>
</feature>
<dbReference type="PROSITE" id="PS51257">
    <property type="entry name" value="PROKAR_LIPOPROTEIN"/>
    <property type="match status" value="1"/>
</dbReference>
<dbReference type="OrthoDB" id="5772474at2"/>
<accession>A0A4V3D878</accession>
<gene>
    <name evidence="2" type="ORF">EV696_102280</name>
</gene>
<organism evidence="2 3">
    <name type="scientific">Permianibacter aggregans</name>
    <dbReference type="NCBI Taxonomy" id="1510150"/>
    <lineage>
        <taxon>Bacteria</taxon>
        <taxon>Pseudomonadati</taxon>
        <taxon>Pseudomonadota</taxon>
        <taxon>Gammaproteobacteria</taxon>
        <taxon>Pseudomonadales</taxon>
        <taxon>Pseudomonadaceae</taxon>
        <taxon>Permianibacter</taxon>
    </lineage>
</organism>
<dbReference type="RefSeq" id="WP_133587895.1">
    <property type="nucleotide sequence ID" value="NZ_CP037953.1"/>
</dbReference>
<sequence length="63" mass="7006">MKVVIISVVAILVLSGCAMSQPKTKFVTDKDYIGQVEAAAKHRGVDVVWVNPPVRRIERKDDK</sequence>
<evidence type="ECO:0000256" key="1">
    <source>
        <dbReference type="SAM" id="SignalP"/>
    </source>
</evidence>
<dbReference type="AlphaFoldDB" id="A0A4V3D878"/>
<dbReference type="Proteomes" id="UP000295375">
    <property type="component" value="Unassembled WGS sequence"/>
</dbReference>